<evidence type="ECO:0000313" key="3">
    <source>
        <dbReference type="EMBL" id="KIR60925.1"/>
    </source>
</evidence>
<dbReference type="Pfam" id="PF08463">
    <property type="entry name" value="EcoEI_R_C"/>
    <property type="match status" value="1"/>
</dbReference>
<organism evidence="3 4">
    <name type="scientific">Micromonospora haikouensis</name>
    <dbReference type="NCBI Taxonomy" id="686309"/>
    <lineage>
        <taxon>Bacteria</taxon>
        <taxon>Bacillati</taxon>
        <taxon>Actinomycetota</taxon>
        <taxon>Actinomycetes</taxon>
        <taxon>Micromonosporales</taxon>
        <taxon>Micromonosporaceae</taxon>
        <taxon>Micromonospora</taxon>
    </lineage>
</organism>
<dbReference type="GO" id="GO:0016787">
    <property type="term" value="F:hydrolase activity"/>
    <property type="evidence" value="ECO:0007669"/>
    <property type="project" value="InterPro"/>
</dbReference>
<dbReference type="REBASE" id="111253">
    <property type="entry name" value="McaJXNU1ORF24230P"/>
</dbReference>
<dbReference type="InterPro" id="IPR014001">
    <property type="entry name" value="Helicase_ATP-bd"/>
</dbReference>
<dbReference type="Gene3D" id="3.90.1570.30">
    <property type="match status" value="1"/>
</dbReference>
<name>A0A0D0WU19_9ACTN</name>
<dbReference type="GO" id="GO:0005524">
    <property type="term" value="F:ATP binding"/>
    <property type="evidence" value="ECO:0007669"/>
    <property type="project" value="InterPro"/>
</dbReference>
<dbReference type="Proteomes" id="UP000032254">
    <property type="component" value="Unassembled WGS sequence"/>
</dbReference>
<sequence length="1163" mass="129394">MDPRQVRRLAEQSANFGFLKDHPLLVWYGAGAELLVYVDAQSAMFKARAFGDVLARDLVRRTQVAPVKDSFFHQVQALHTAGALTTKVYAAFDRLRDTGNRAVHDHLGEVREALELLRTCFELGVWYHRALTDDRTPFGFVPPTPPSAQVSASVAEGLRAEIERYKRELAETKLLLDGQPSLALAQAAAASAAEQAVRDADARRPQAAALLESLEPAVEAAQQAFDSAKPAKVSAAKREDFISRARRASHEPLNEVQTRAEIDRQLAAAGWSVQNENHLNLYEATGVAVREVTLATGRADYLLYVDQRLVGVIEAKREGTAPRGVEAQLDRYLTGLTPEQQFSAWRRDAPLPFGYVATGTETTFVNGLDPFPRTREVFAFHRPEPRARWMREADDEPAAPTLRARLRRMPALDRLGLRPAQVDAVDGLERSLAEDRPRALIQMATGAGKTFTAVTASYRLLKHARARRILFLVDRNNLGKQTLREYAAYQTPDDGRKFTELYAVDRLSGAGMLDSSNVVISTIQRLYGALRGDELPDVDVDDRAYDSYDLDAPAEVGYNPHLPPETFDLIVVDECHRSIYGKWRAVIEYFDAFVVGLTATPVKQTLGFFGQNLVSEYTYEQAVADGVNVDFDVYRIRTEITEGGGDIPAGIVVPLRDRRTRAERYQELEDDFTYDGRQVGRSVIAKGQLKLVLETFRDRLFTEIFPGRSTVPKTLIFARDDNHAEEIVAMVRVVFGRGNDFAKKITYSSRRDGDNPDALIQAFRNSPELRVAVTVDMIATGTDVKPLECVFFLRPVRSATYFEQMKGRGARTIDPADFQSVTPDAEVKDRFVIVDAVGVTEADLDEAVPLHRHTEQQISLRDLLRKAGTLTANPDEVATLAARLSRLDRQLTDDERAELAELGGQPLTGIVAGLVEAVAPEQLNPATQAGPAAVRDLLAGALRPLAANPQLRERILEIRQAHDITIDEVNSDRLVSAAGVPAAERARVTVRSWHDYLEQHRDEITALQVFYEGKGRISYGQLKELATRIARPPQAWTPESLWKAYVLLGRTSEQPGPRGVTDLVALIRYELGLDQELRPYRTSIEERFRGWLLRQQQAGATFTADQVWWLERIKDVIAVSVEITADDLEGAPFTERGGIDGYANAFGDRAEPLLDELNGELSA</sequence>
<dbReference type="CDD" id="cd18799">
    <property type="entry name" value="SF2_C_EcoAI-like"/>
    <property type="match status" value="1"/>
</dbReference>
<feature type="domain" description="Helicase C-terminal" evidence="2">
    <location>
        <begin position="688"/>
        <end position="856"/>
    </location>
</feature>
<dbReference type="InterPro" id="IPR013670">
    <property type="entry name" value="EcoEI_R_C_dom"/>
</dbReference>
<evidence type="ECO:0000313" key="4">
    <source>
        <dbReference type="Proteomes" id="UP000032254"/>
    </source>
</evidence>
<dbReference type="PATRIC" id="fig|47853.6.peg.5075"/>
<dbReference type="InterPro" id="IPR025285">
    <property type="entry name" value="DUF4145"/>
</dbReference>
<dbReference type="PROSITE" id="PS51192">
    <property type="entry name" value="HELICASE_ATP_BIND_1"/>
    <property type="match status" value="1"/>
</dbReference>
<dbReference type="SUPFAM" id="SSF52540">
    <property type="entry name" value="P-loop containing nucleoside triphosphate hydrolases"/>
    <property type="match status" value="2"/>
</dbReference>
<evidence type="ECO:0000259" key="1">
    <source>
        <dbReference type="PROSITE" id="PS51192"/>
    </source>
</evidence>
<dbReference type="InterPro" id="IPR050742">
    <property type="entry name" value="Helicase_Restrict-Modif_Enz"/>
</dbReference>
<dbReference type="GO" id="GO:0005829">
    <property type="term" value="C:cytosol"/>
    <property type="evidence" value="ECO:0007669"/>
    <property type="project" value="TreeGrafter"/>
</dbReference>
<accession>A0A0D0WU19</accession>
<feature type="domain" description="Helicase ATP-binding" evidence="1">
    <location>
        <begin position="430"/>
        <end position="619"/>
    </location>
</feature>
<dbReference type="InterPro" id="IPR027417">
    <property type="entry name" value="P-loop_NTPase"/>
</dbReference>
<dbReference type="Pfam" id="PF00271">
    <property type="entry name" value="Helicase_C"/>
    <property type="match status" value="1"/>
</dbReference>
<dbReference type="GO" id="GO:0006304">
    <property type="term" value="P:DNA modification"/>
    <property type="evidence" value="ECO:0007669"/>
    <property type="project" value="InterPro"/>
</dbReference>
<reference evidence="3 4" key="1">
    <citation type="submission" date="2015-01" db="EMBL/GenBank/DDBJ databases">
        <title>Sequencing and annotation of Micromonospora carbonacea strain JXNU-1 genome.</title>
        <authorList>
            <person name="Long Z."/>
            <person name="Huang Y."/>
            <person name="Jiang Y."/>
        </authorList>
    </citation>
    <scope>NUCLEOTIDE SEQUENCE [LARGE SCALE GENOMIC DNA]</scope>
    <source>
        <strain evidence="3 4">JXNU-1</strain>
    </source>
</reference>
<keyword evidence="4" id="KW-1185">Reference proteome</keyword>
<gene>
    <name evidence="3" type="ORF">TK50_24220</name>
</gene>
<proteinExistence type="predicted"/>
<dbReference type="InterPro" id="IPR001650">
    <property type="entry name" value="Helicase_C-like"/>
</dbReference>
<dbReference type="InterPro" id="IPR006935">
    <property type="entry name" value="Helicase/UvrB_N"/>
</dbReference>
<protein>
    <submittedName>
        <fullName evidence="3">Uncharacterized protein</fullName>
    </submittedName>
</protein>
<dbReference type="PANTHER" id="PTHR47396">
    <property type="entry name" value="TYPE I RESTRICTION ENZYME ECOKI R PROTEIN"/>
    <property type="match status" value="1"/>
</dbReference>
<dbReference type="PROSITE" id="PS51194">
    <property type="entry name" value="HELICASE_CTER"/>
    <property type="match status" value="1"/>
</dbReference>
<dbReference type="CDD" id="cd18032">
    <property type="entry name" value="DEXHc_RE_I_III_res"/>
    <property type="match status" value="1"/>
</dbReference>
<comment type="caution">
    <text evidence="3">The sequence shown here is derived from an EMBL/GenBank/DDBJ whole genome shotgun (WGS) entry which is preliminary data.</text>
</comment>
<evidence type="ECO:0000259" key="2">
    <source>
        <dbReference type="PROSITE" id="PS51194"/>
    </source>
</evidence>
<dbReference type="PANTHER" id="PTHR47396:SF1">
    <property type="entry name" value="ATP-DEPENDENT HELICASE IRC3-RELATED"/>
    <property type="match status" value="1"/>
</dbReference>
<dbReference type="Pfam" id="PF04851">
    <property type="entry name" value="ResIII"/>
    <property type="match status" value="1"/>
</dbReference>
<dbReference type="AlphaFoldDB" id="A0A0D0WU19"/>
<dbReference type="Gene3D" id="3.40.50.300">
    <property type="entry name" value="P-loop containing nucleotide triphosphate hydrolases"/>
    <property type="match status" value="2"/>
</dbReference>
<dbReference type="Pfam" id="PF13643">
    <property type="entry name" value="DUF4145"/>
    <property type="match status" value="1"/>
</dbReference>
<dbReference type="GO" id="GO:0003677">
    <property type="term" value="F:DNA binding"/>
    <property type="evidence" value="ECO:0007669"/>
    <property type="project" value="InterPro"/>
</dbReference>
<dbReference type="SMART" id="SM00487">
    <property type="entry name" value="DEXDc"/>
    <property type="match status" value="1"/>
</dbReference>
<dbReference type="EMBL" id="JXSX01000003">
    <property type="protein sequence ID" value="KIR60925.1"/>
    <property type="molecule type" value="Genomic_DNA"/>
</dbReference>